<gene>
    <name evidence="1" type="ORF">NC653_012512</name>
</gene>
<dbReference type="EMBL" id="JAQIZT010000005">
    <property type="protein sequence ID" value="KAJ6995679.1"/>
    <property type="molecule type" value="Genomic_DNA"/>
</dbReference>
<proteinExistence type="predicted"/>
<dbReference type="Proteomes" id="UP001164929">
    <property type="component" value="Chromosome 5"/>
</dbReference>
<comment type="caution">
    <text evidence="1">The sequence shown here is derived from an EMBL/GenBank/DDBJ whole genome shotgun (WGS) entry which is preliminary data.</text>
</comment>
<organism evidence="1 2">
    <name type="scientific">Populus alba x Populus x berolinensis</name>
    <dbReference type="NCBI Taxonomy" id="444605"/>
    <lineage>
        <taxon>Eukaryota</taxon>
        <taxon>Viridiplantae</taxon>
        <taxon>Streptophyta</taxon>
        <taxon>Embryophyta</taxon>
        <taxon>Tracheophyta</taxon>
        <taxon>Spermatophyta</taxon>
        <taxon>Magnoliopsida</taxon>
        <taxon>eudicotyledons</taxon>
        <taxon>Gunneridae</taxon>
        <taxon>Pentapetalae</taxon>
        <taxon>rosids</taxon>
        <taxon>fabids</taxon>
        <taxon>Malpighiales</taxon>
        <taxon>Salicaceae</taxon>
        <taxon>Saliceae</taxon>
        <taxon>Populus</taxon>
    </lineage>
</organism>
<evidence type="ECO:0000313" key="2">
    <source>
        <dbReference type="Proteomes" id="UP001164929"/>
    </source>
</evidence>
<sequence length="140" mass="15340">MTHDLPDIQEQKSICEAYQLGKQTRVVFPDNAFKALSKLQLVHTDVCGPMHNESLNDSKWQLLLAMLLVTRKNDSGAASNACFPLFSKNFSSSTPTLPFSLYLSVFIVSGSESDEALSCHGAGRGGVRQLCTIDRCHCMA</sequence>
<name>A0AAD6QSJ8_9ROSI</name>
<reference evidence="1" key="1">
    <citation type="journal article" date="2023" name="Mol. Ecol. Resour.">
        <title>Chromosome-level genome assembly of a triploid poplar Populus alba 'Berolinensis'.</title>
        <authorList>
            <person name="Chen S."/>
            <person name="Yu Y."/>
            <person name="Wang X."/>
            <person name="Wang S."/>
            <person name="Zhang T."/>
            <person name="Zhou Y."/>
            <person name="He R."/>
            <person name="Meng N."/>
            <person name="Wang Y."/>
            <person name="Liu W."/>
            <person name="Liu Z."/>
            <person name="Liu J."/>
            <person name="Guo Q."/>
            <person name="Huang H."/>
            <person name="Sederoff R.R."/>
            <person name="Wang G."/>
            <person name="Qu G."/>
            <person name="Chen S."/>
        </authorList>
    </citation>
    <scope>NUCLEOTIDE SEQUENCE</scope>
    <source>
        <strain evidence="1">SC-2020</strain>
    </source>
</reference>
<dbReference type="AlphaFoldDB" id="A0AAD6QSJ8"/>
<protein>
    <submittedName>
        <fullName evidence="1">Uncharacterized protein</fullName>
    </submittedName>
</protein>
<evidence type="ECO:0000313" key="1">
    <source>
        <dbReference type="EMBL" id="KAJ6995679.1"/>
    </source>
</evidence>
<accession>A0AAD6QSJ8</accession>
<keyword evidence="2" id="KW-1185">Reference proteome</keyword>